<feature type="domain" description="SPARK" evidence="2">
    <location>
        <begin position="91"/>
        <end position="237"/>
    </location>
</feature>
<evidence type="ECO:0000259" key="3">
    <source>
        <dbReference type="Pfam" id="PF26584"/>
    </source>
</evidence>
<keyword evidence="5" id="KW-1185">Reference proteome</keyword>
<evidence type="ECO:0008006" key="6">
    <source>
        <dbReference type="Google" id="ProtNLM"/>
    </source>
</evidence>
<organism evidence="4 5">
    <name type="scientific">Canavalia gladiata</name>
    <name type="common">Sword bean</name>
    <name type="synonym">Dolichos gladiatus</name>
    <dbReference type="NCBI Taxonomy" id="3824"/>
    <lineage>
        <taxon>Eukaryota</taxon>
        <taxon>Viridiplantae</taxon>
        <taxon>Streptophyta</taxon>
        <taxon>Embryophyta</taxon>
        <taxon>Tracheophyta</taxon>
        <taxon>Spermatophyta</taxon>
        <taxon>Magnoliopsida</taxon>
        <taxon>eudicotyledons</taxon>
        <taxon>Gunneridae</taxon>
        <taxon>Pentapetalae</taxon>
        <taxon>rosids</taxon>
        <taxon>fabids</taxon>
        <taxon>Fabales</taxon>
        <taxon>Fabaceae</taxon>
        <taxon>Papilionoideae</taxon>
        <taxon>50 kb inversion clade</taxon>
        <taxon>NPAAA clade</taxon>
        <taxon>indigoferoid/millettioid clade</taxon>
        <taxon>Phaseoleae</taxon>
        <taxon>Canavalia</taxon>
    </lineage>
</organism>
<keyword evidence="1" id="KW-0732">Signal</keyword>
<evidence type="ECO:0000256" key="1">
    <source>
        <dbReference type="SAM" id="SignalP"/>
    </source>
</evidence>
<dbReference type="Proteomes" id="UP001367508">
    <property type="component" value="Unassembled WGS sequence"/>
</dbReference>
<feature type="signal peptide" evidence="1">
    <location>
        <begin position="1"/>
        <end position="34"/>
    </location>
</feature>
<dbReference type="AlphaFoldDB" id="A0AAN9MY65"/>
<reference evidence="4 5" key="1">
    <citation type="submission" date="2024-01" db="EMBL/GenBank/DDBJ databases">
        <title>The genomes of 5 underutilized Papilionoideae crops provide insights into root nodulation and disease resistanc.</title>
        <authorList>
            <person name="Jiang F."/>
        </authorList>
    </citation>
    <scope>NUCLEOTIDE SEQUENCE [LARGE SCALE GENOMIC DNA]</scope>
    <source>
        <strain evidence="4">LVBAO_FW01</strain>
        <tissue evidence="4">Leaves</tissue>
    </source>
</reference>
<evidence type="ECO:0000259" key="2">
    <source>
        <dbReference type="Pfam" id="PF19160"/>
    </source>
</evidence>
<sequence>MLSLSAREKGMKPQLFHFLLHLFLFQLFLLPLFALESHSSRSDHQLGPVALDNHVGSIPIFPPLGAPQPLLPLLAPAPLTPFTNTSVPKLSGLCTLNFSAADSLISVTAIDCWEFFAPLLANVICCPQLEATLTILIGHSSKDTDVLALNGTVAKHCLSDVEQILMGQGASNNLSRICSIRSSNLTEASCPVKKVNDFYNMVDTSKLLTACEKIDPVKECCYQICQNAILEAATTMASNGSDVLGIDSPNVLPEHSVQVNDCRNIVLRWVASKLEPARAKKVLRGLSNCNANKVCPLVFPDMKQVAMGCGNGISNKIACCNAMESYVSHLQKQRFITNLQALNCAETLAMKLKKSNITEDVYSLCHISLKDFSLQVGNQEAGCLLPSLPSDATFDRTGISFLCDLNDNIPAPWPSTSKIASSSCNKSVNIPALPAAASDQSCLYSHDVLFFLLVAMSFLLMAIM</sequence>
<evidence type="ECO:0000313" key="5">
    <source>
        <dbReference type="Proteomes" id="UP001367508"/>
    </source>
</evidence>
<protein>
    <recommendedName>
        <fullName evidence="6">SPARK domain-containing protein</fullName>
    </recommendedName>
</protein>
<accession>A0AAN9MY65</accession>
<dbReference type="InterPro" id="IPR040336">
    <property type="entry name" value="At1g61900-like"/>
</dbReference>
<dbReference type="PANTHER" id="PTHR33831">
    <property type="entry name" value="GPI-ANCHORED PROTEIN"/>
    <property type="match status" value="1"/>
</dbReference>
<dbReference type="PANTHER" id="PTHR33831:SF5">
    <property type="entry name" value="OS07G0102300 PROTEIN"/>
    <property type="match status" value="1"/>
</dbReference>
<name>A0AAN9MY65_CANGL</name>
<dbReference type="InterPro" id="IPR043891">
    <property type="entry name" value="SPARK"/>
</dbReference>
<feature type="domain" description="At1g61900-like C-terminal" evidence="3">
    <location>
        <begin position="293"/>
        <end position="366"/>
    </location>
</feature>
<gene>
    <name evidence="4" type="ORF">VNO77_01733</name>
</gene>
<feature type="chain" id="PRO_5043030794" description="SPARK domain-containing protein" evidence="1">
    <location>
        <begin position="35"/>
        <end position="464"/>
    </location>
</feature>
<comment type="caution">
    <text evidence="4">The sequence shown here is derived from an EMBL/GenBank/DDBJ whole genome shotgun (WGS) entry which is preliminary data.</text>
</comment>
<evidence type="ECO:0000313" key="4">
    <source>
        <dbReference type="EMBL" id="KAK7359768.1"/>
    </source>
</evidence>
<dbReference type="EMBL" id="JAYMYQ010000001">
    <property type="protein sequence ID" value="KAK7359768.1"/>
    <property type="molecule type" value="Genomic_DNA"/>
</dbReference>
<proteinExistence type="predicted"/>
<dbReference type="Pfam" id="PF19160">
    <property type="entry name" value="SPARK"/>
    <property type="match status" value="1"/>
</dbReference>
<dbReference type="GO" id="GO:0005886">
    <property type="term" value="C:plasma membrane"/>
    <property type="evidence" value="ECO:0007669"/>
    <property type="project" value="TreeGrafter"/>
</dbReference>
<dbReference type="InterPro" id="IPR059003">
    <property type="entry name" value="At1g61900_C"/>
</dbReference>
<dbReference type="Pfam" id="PF26584">
    <property type="entry name" value="At1g61900"/>
    <property type="match status" value="1"/>
</dbReference>